<sequence length="338" mass="37413">MPQILVSGGLPDDQSKADDVIAFVRALSAELIRKGHKLLGGCQTDLDKEAAVAAEAAVRALGKSPDDYVISYVGKGAEPVHKIGSIRQSALPRWDLIGHRLIFPEPIVLADATVLVAGWEGTHRAANWARIAAKPLLPVATFGLAAEDIYQSELDQFDLRYASRVSRSAYEQLNRVLVEHSPEALQSFAAQIIALAENIITPNSAFVIMSFGKDPDLEDAYETFSDTCSKYGFDACRVDQHIDENKRILPEIIEKIRQCAFAIVDVSEPRPNVYYELGWAQALGKPVMVTAKEGVKLEFDIFDVPTIYWSNQKTLRQGLSRRIEKIAQKFGRDTMLAK</sequence>
<evidence type="ECO:0008006" key="3">
    <source>
        <dbReference type="Google" id="ProtNLM"/>
    </source>
</evidence>
<reference evidence="1" key="2">
    <citation type="submission" date="2021-08" db="EMBL/GenBank/DDBJ databases">
        <authorList>
            <person name="Tani A."/>
            <person name="Ola A."/>
            <person name="Ogura Y."/>
            <person name="Katsura K."/>
            <person name="Hayashi T."/>
        </authorList>
    </citation>
    <scope>NUCLEOTIDE SEQUENCE</scope>
    <source>
        <strain evidence="1">JCM 32048</strain>
    </source>
</reference>
<organism evidence="1 2">
    <name type="scientific">Methylobacterium frigidaeris</name>
    <dbReference type="NCBI Taxonomy" id="2038277"/>
    <lineage>
        <taxon>Bacteria</taxon>
        <taxon>Pseudomonadati</taxon>
        <taxon>Pseudomonadota</taxon>
        <taxon>Alphaproteobacteria</taxon>
        <taxon>Hyphomicrobiales</taxon>
        <taxon>Methylobacteriaceae</taxon>
        <taxon>Methylobacterium</taxon>
    </lineage>
</organism>
<keyword evidence="2" id="KW-1185">Reference proteome</keyword>
<comment type="caution">
    <text evidence="1">The sequence shown here is derived from an EMBL/GenBank/DDBJ whole genome shotgun (WGS) entry which is preliminary data.</text>
</comment>
<dbReference type="Gene3D" id="3.40.50.450">
    <property type="match status" value="1"/>
</dbReference>
<dbReference type="AlphaFoldDB" id="A0AA37HF01"/>
<protein>
    <recommendedName>
        <fullName evidence="3">Nucleoside 2-deoxyribosyltransferase</fullName>
    </recommendedName>
</protein>
<reference evidence="1" key="1">
    <citation type="journal article" date="2016" name="Front. Microbiol.">
        <title>Genome Sequence of the Piezophilic, Mesophilic Sulfate-Reducing Bacterium Desulfovibrio indicus J2T.</title>
        <authorList>
            <person name="Cao J."/>
            <person name="Maignien L."/>
            <person name="Shao Z."/>
            <person name="Alain K."/>
            <person name="Jebbar M."/>
        </authorList>
    </citation>
    <scope>NUCLEOTIDE SEQUENCE</scope>
    <source>
        <strain evidence="1">JCM 32048</strain>
    </source>
</reference>
<dbReference type="EMBL" id="BPQJ01000020">
    <property type="protein sequence ID" value="GJD63990.1"/>
    <property type="molecule type" value="Genomic_DNA"/>
</dbReference>
<accession>A0AA37HF01</accession>
<gene>
    <name evidence="1" type="ORF">MPEAHAMD_4164</name>
</gene>
<proteinExistence type="predicted"/>
<dbReference type="SUPFAM" id="SSF52309">
    <property type="entry name" value="N-(deoxy)ribosyltransferase-like"/>
    <property type="match status" value="1"/>
</dbReference>
<evidence type="ECO:0000313" key="2">
    <source>
        <dbReference type="Proteomes" id="UP001055286"/>
    </source>
</evidence>
<name>A0AA37HF01_9HYPH</name>
<evidence type="ECO:0000313" key="1">
    <source>
        <dbReference type="EMBL" id="GJD63990.1"/>
    </source>
</evidence>
<dbReference type="RefSeq" id="WP_238192290.1">
    <property type="nucleotide sequence ID" value="NZ_BPQJ01000020.1"/>
</dbReference>
<dbReference type="Proteomes" id="UP001055286">
    <property type="component" value="Unassembled WGS sequence"/>
</dbReference>